<dbReference type="PROSITE" id="PS51039">
    <property type="entry name" value="ZF_AN1"/>
    <property type="match status" value="1"/>
</dbReference>
<dbReference type="SMART" id="SM00213">
    <property type="entry name" value="UBQ"/>
    <property type="match status" value="1"/>
</dbReference>
<dbReference type="SUPFAM" id="SSF54236">
    <property type="entry name" value="Ubiquitin-like"/>
    <property type="match status" value="1"/>
</dbReference>
<evidence type="ECO:0000259" key="7">
    <source>
        <dbReference type="PROSITE" id="PS51039"/>
    </source>
</evidence>
<dbReference type="Pfam" id="PF01428">
    <property type="entry name" value="zf-AN1"/>
    <property type="match status" value="1"/>
</dbReference>
<evidence type="ECO:0000256" key="2">
    <source>
        <dbReference type="ARBA" id="ARBA00022771"/>
    </source>
</evidence>
<name>A0A653BHZ3_CALMS</name>
<dbReference type="GO" id="GO:0008270">
    <property type="term" value="F:zinc ion binding"/>
    <property type="evidence" value="ECO:0007669"/>
    <property type="project" value="UniProtKB-KW"/>
</dbReference>
<keyword evidence="3" id="KW-0862">Zinc</keyword>
<feature type="compositionally biased region" description="Basic and acidic residues" evidence="5">
    <location>
        <begin position="527"/>
        <end position="540"/>
    </location>
</feature>
<evidence type="ECO:0000256" key="4">
    <source>
        <dbReference type="PROSITE-ProRule" id="PRU00449"/>
    </source>
</evidence>
<evidence type="ECO:0000313" key="8">
    <source>
        <dbReference type="EMBL" id="VEN35220.1"/>
    </source>
</evidence>
<evidence type="ECO:0000313" key="9">
    <source>
        <dbReference type="Proteomes" id="UP000410492"/>
    </source>
</evidence>
<dbReference type="InterPro" id="IPR035896">
    <property type="entry name" value="AN1-like_Znf"/>
</dbReference>
<dbReference type="OrthoDB" id="756206at2759"/>
<dbReference type="PRINTS" id="PR00348">
    <property type="entry name" value="UBIQUITIN"/>
</dbReference>
<sequence>MSEDGMSDGFEEPTMEIQIKTLMGTTFDMKISSMDTIEDIKKKIYRIEGIPIYQQSLIFQSRELKDNIRLGDAGIQQGSTLTLITLMRGGPISTRRLSVACEHHVMLKELKEILENTREEISPGSKVSVLVFKEGDVINLLRVIENEDGSYSPYSEKPISPPAKPLRKESRMSIFEKLVEYNEMSNKLANLRQKMDEVHIRKMNNSKKNVNKSSTYDEETFNGSNCSSSSSSSGASCSSSKSNNSNLLAFKFLSQCDTDLLDSVDLKIFERGENEEEIALKDKHRSNLHKLAKTKMKSLYSESKGAYSHTKQNYARMHKKSREMHGISKTAASAAMNEDEDDSAADSSLGAAFEEDGAFGETTVAGAASASAAAANRIHLARLVLAEAAADRPSGSPNSIELEENAQEVWEIHESAGDRLKHSATCKLGLLQRRQSLEYGFEAGIENPAEAAAACEGGGGGGEFGVCSGNLYHHRVPQLTGTTAGGCGGGGGGGGRQSRSQEHHAAGLCDYYFAKQERSPLYGRGGGKGESEKDERRLGGEEESSSSKSSFLSDCSGIQRLKNDSATDCDGIFSVHDQNIDELYGYYNLGCSADLLGERLLDTPVKREKKLEELPPVIKKKARCNECNKRLNITNIYDCRCGKIFCSQHRYSEVHRCSYDYKLEGRKILEKQNPLVTADKISRI</sequence>
<dbReference type="Proteomes" id="UP000410492">
    <property type="component" value="Unassembled WGS sequence"/>
</dbReference>
<accession>A0A653BHZ3</accession>
<evidence type="ECO:0000256" key="3">
    <source>
        <dbReference type="ARBA" id="ARBA00022833"/>
    </source>
</evidence>
<evidence type="ECO:0008006" key="10">
    <source>
        <dbReference type="Google" id="ProtNLM"/>
    </source>
</evidence>
<dbReference type="Gene3D" id="4.10.1110.10">
    <property type="entry name" value="AN1-like Zinc finger"/>
    <property type="match status" value="1"/>
</dbReference>
<proteinExistence type="predicted"/>
<dbReference type="InterPro" id="IPR000626">
    <property type="entry name" value="Ubiquitin-like_dom"/>
</dbReference>
<keyword evidence="9" id="KW-1185">Reference proteome</keyword>
<protein>
    <recommendedName>
        <fullName evidence="10">AN1-type domain-containing protein</fullName>
    </recommendedName>
</protein>
<feature type="region of interest" description="Disordered" evidence="5">
    <location>
        <begin position="202"/>
        <end position="238"/>
    </location>
</feature>
<keyword evidence="1" id="KW-0479">Metal-binding</keyword>
<evidence type="ECO:0000256" key="5">
    <source>
        <dbReference type="SAM" id="MobiDB-lite"/>
    </source>
</evidence>
<dbReference type="AlphaFoldDB" id="A0A653BHZ3"/>
<feature type="region of interest" description="Disordered" evidence="5">
    <location>
        <begin position="520"/>
        <end position="552"/>
    </location>
</feature>
<dbReference type="InterPro" id="IPR029071">
    <property type="entry name" value="Ubiquitin-like_domsf"/>
</dbReference>
<dbReference type="Pfam" id="PF00240">
    <property type="entry name" value="ubiquitin"/>
    <property type="match status" value="1"/>
</dbReference>
<dbReference type="Gene3D" id="3.10.20.90">
    <property type="entry name" value="Phosphatidylinositol 3-kinase Catalytic Subunit, Chain A, domain 1"/>
    <property type="match status" value="1"/>
</dbReference>
<reference evidence="8 9" key="1">
    <citation type="submission" date="2019-01" db="EMBL/GenBank/DDBJ databases">
        <authorList>
            <person name="Sayadi A."/>
        </authorList>
    </citation>
    <scope>NUCLEOTIDE SEQUENCE [LARGE SCALE GENOMIC DNA]</scope>
</reference>
<dbReference type="InterPro" id="IPR053061">
    <property type="entry name" value="AN1-type_zinc_finger"/>
</dbReference>
<dbReference type="InterPro" id="IPR019956">
    <property type="entry name" value="Ubiquitin_dom"/>
</dbReference>
<dbReference type="InterPro" id="IPR000058">
    <property type="entry name" value="Znf_AN1"/>
</dbReference>
<dbReference type="PROSITE" id="PS50053">
    <property type="entry name" value="UBIQUITIN_2"/>
    <property type="match status" value="1"/>
</dbReference>
<evidence type="ECO:0000259" key="6">
    <source>
        <dbReference type="PROSITE" id="PS50053"/>
    </source>
</evidence>
<keyword evidence="2 4" id="KW-0863">Zinc-finger</keyword>
<dbReference type="PANTHER" id="PTHR46728:SF1">
    <property type="entry name" value="AN1-TYPE ZINC FINGER PROTEIN 4"/>
    <property type="match status" value="1"/>
</dbReference>
<organism evidence="8 9">
    <name type="scientific">Callosobruchus maculatus</name>
    <name type="common">Southern cowpea weevil</name>
    <name type="synonym">Pulse bruchid</name>
    <dbReference type="NCBI Taxonomy" id="64391"/>
    <lineage>
        <taxon>Eukaryota</taxon>
        <taxon>Metazoa</taxon>
        <taxon>Ecdysozoa</taxon>
        <taxon>Arthropoda</taxon>
        <taxon>Hexapoda</taxon>
        <taxon>Insecta</taxon>
        <taxon>Pterygota</taxon>
        <taxon>Neoptera</taxon>
        <taxon>Endopterygota</taxon>
        <taxon>Coleoptera</taxon>
        <taxon>Polyphaga</taxon>
        <taxon>Cucujiformia</taxon>
        <taxon>Chrysomeloidea</taxon>
        <taxon>Chrysomelidae</taxon>
        <taxon>Bruchinae</taxon>
        <taxon>Bruchini</taxon>
        <taxon>Callosobruchus</taxon>
    </lineage>
</organism>
<feature type="compositionally biased region" description="Low complexity" evidence="5">
    <location>
        <begin position="221"/>
        <end position="238"/>
    </location>
</feature>
<dbReference type="SMART" id="SM00154">
    <property type="entry name" value="ZnF_AN1"/>
    <property type="match status" value="1"/>
</dbReference>
<dbReference type="EMBL" id="CAACVG010001347">
    <property type="protein sequence ID" value="VEN35220.1"/>
    <property type="molecule type" value="Genomic_DNA"/>
</dbReference>
<evidence type="ECO:0000256" key="1">
    <source>
        <dbReference type="ARBA" id="ARBA00022723"/>
    </source>
</evidence>
<feature type="domain" description="Ubiquitin-like" evidence="6">
    <location>
        <begin position="15"/>
        <end position="90"/>
    </location>
</feature>
<feature type="domain" description="AN1-type" evidence="7">
    <location>
        <begin position="618"/>
        <end position="665"/>
    </location>
</feature>
<dbReference type="PANTHER" id="PTHR46728">
    <property type="entry name" value="AN1-TYPE ZINC FINGER PROTEIN 4"/>
    <property type="match status" value="1"/>
</dbReference>
<dbReference type="SUPFAM" id="SSF118310">
    <property type="entry name" value="AN1-like Zinc finger"/>
    <property type="match status" value="1"/>
</dbReference>
<gene>
    <name evidence="8" type="ORF">CALMAC_LOCUS1189</name>
</gene>